<evidence type="ECO:0000313" key="4">
    <source>
        <dbReference type="EMBL" id="QCK15834.1"/>
    </source>
</evidence>
<organism evidence="4 5">
    <name type="scientific">Mangrovivirga cuniculi</name>
    <dbReference type="NCBI Taxonomy" id="2715131"/>
    <lineage>
        <taxon>Bacteria</taxon>
        <taxon>Pseudomonadati</taxon>
        <taxon>Bacteroidota</taxon>
        <taxon>Cytophagia</taxon>
        <taxon>Cytophagales</taxon>
        <taxon>Mangrovivirgaceae</taxon>
        <taxon>Mangrovivirga</taxon>
    </lineage>
</organism>
<evidence type="ECO:0000256" key="1">
    <source>
        <dbReference type="ARBA" id="ARBA00000274"/>
    </source>
</evidence>
<sequence>MQINSVAVFCGSRPGDNPLFSRYARYLGKSLATRNIKLIYGGGKVGLMGVIADAVLENKGEVEGVIPRSLAQREVAHMSLSRLYMTDTMHGRKERMYDLSDAFIIIPGGIGTLDEFFEIYTWFQLGYHVKPIVVINSEGFYDHLKAHIEKCVEEGFLSKSIYTSVKWVNDVDECMSLLIDKSIS</sequence>
<keyword evidence="3" id="KW-0203">Cytokinin biosynthesis</keyword>
<protein>
    <recommendedName>
        <fullName evidence="3">Cytokinin riboside 5'-monophosphate phosphoribohydrolase</fullName>
        <ecNumber evidence="3">3.2.2.n1</ecNumber>
    </recommendedName>
</protein>
<dbReference type="GO" id="GO:0008714">
    <property type="term" value="F:AMP nucleosidase activity"/>
    <property type="evidence" value="ECO:0007669"/>
    <property type="project" value="UniProtKB-EC"/>
</dbReference>
<evidence type="ECO:0000256" key="3">
    <source>
        <dbReference type="RuleBase" id="RU363015"/>
    </source>
</evidence>
<dbReference type="OrthoDB" id="9801098at2"/>
<dbReference type="InterPro" id="IPR031100">
    <property type="entry name" value="LOG_fam"/>
</dbReference>
<dbReference type="PANTHER" id="PTHR31223:SF70">
    <property type="entry name" value="LOG FAMILY PROTEIN YJL055W"/>
    <property type="match status" value="1"/>
</dbReference>
<dbReference type="Pfam" id="PF03641">
    <property type="entry name" value="Lysine_decarbox"/>
    <property type="match status" value="1"/>
</dbReference>
<dbReference type="RefSeq" id="WP_137091431.1">
    <property type="nucleotide sequence ID" value="NZ_CP028923.1"/>
</dbReference>
<comment type="similarity">
    <text evidence="2 3">Belongs to the LOG family.</text>
</comment>
<dbReference type="NCBIfam" id="TIGR00730">
    <property type="entry name" value="Rossman fold protein, TIGR00730 family"/>
    <property type="match status" value="1"/>
</dbReference>
<dbReference type="EC" id="3.2.2.n1" evidence="3"/>
<proteinExistence type="inferred from homology"/>
<dbReference type="EMBL" id="CP028923">
    <property type="protein sequence ID" value="QCK15834.1"/>
    <property type="molecule type" value="Genomic_DNA"/>
</dbReference>
<reference evidence="4 5" key="1">
    <citation type="submission" date="2018-04" db="EMBL/GenBank/DDBJ databases">
        <title>Complete genome uncultured novel isolate.</title>
        <authorList>
            <person name="Merlino G."/>
        </authorList>
    </citation>
    <scope>NUCLEOTIDE SEQUENCE [LARGE SCALE GENOMIC DNA]</scope>
    <source>
        <strain evidence="5">R1DC9</strain>
    </source>
</reference>
<accession>A0A4D7K4R4</accession>
<keyword evidence="5" id="KW-1185">Reference proteome</keyword>
<dbReference type="Proteomes" id="UP000298616">
    <property type="component" value="Chromosome"/>
</dbReference>
<dbReference type="InterPro" id="IPR005269">
    <property type="entry name" value="LOG"/>
</dbReference>
<name>A0A4D7K4R4_9BACT</name>
<dbReference type="GO" id="GO:0005829">
    <property type="term" value="C:cytosol"/>
    <property type="evidence" value="ECO:0007669"/>
    <property type="project" value="TreeGrafter"/>
</dbReference>
<keyword evidence="3" id="KW-0378">Hydrolase</keyword>
<dbReference type="KEGG" id="fpf:DCC35_14310"/>
<dbReference type="SUPFAM" id="SSF102405">
    <property type="entry name" value="MCP/YpsA-like"/>
    <property type="match status" value="1"/>
</dbReference>
<evidence type="ECO:0000256" key="2">
    <source>
        <dbReference type="ARBA" id="ARBA00006763"/>
    </source>
</evidence>
<dbReference type="GO" id="GO:0009691">
    <property type="term" value="P:cytokinin biosynthetic process"/>
    <property type="evidence" value="ECO:0007669"/>
    <property type="project" value="UniProtKB-UniRule"/>
</dbReference>
<comment type="catalytic activity">
    <reaction evidence="1">
        <text>AMP + H2O = D-ribose 5-phosphate + adenine</text>
        <dbReference type="Rhea" id="RHEA:20129"/>
        <dbReference type="ChEBI" id="CHEBI:15377"/>
        <dbReference type="ChEBI" id="CHEBI:16708"/>
        <dbReference type="ChEBI" id="CHEBI:78346"/>
        <dbReference type="ChEBI" id="CHEBI:456215"/>
        <dbReference type="EC" id="3.2.2.4"/>
    </reaction>
</comment>
<gene>
    <name evidence="4" type="ORF">DCC35_14310</name>
</gene>
<dbReference type="PANTHER" id="PTHR31223">
    <property type="entry name" value="LOG FAMILY PROTEIN YJL055W"/>
    <property type="match status" value="1"/>
</dbReference>
<dbReference type="AlphaFoldDB" id="A0A4D7K4R4"/>
<dbReference type="Gene3D" id="3.40.50.450">
    <property type="match status" value="1"/>
</dbReference>
<evidence type="ECO:0000313" key="5">
    <source>
        <dbReference type="Proteomes" id="UP000298616"/>
    </source>
</evidence>